<reference evidence="2" key="1">
    <citation type="submission" date="2018-02" db="EMBL/GenBank/DDBJ databases">
        <authorList>
            <person name="Moore K."/>
            <person name="Momper L."/>
        </authorList>
    </citation>
    <scope>NUCLEOTIDE SEQUENCE [LARGE SCALE GENOMIC DNA]</scope>
    <source>
        <strain evidence="2">ULC18</strain>
    </source>
</reference>
<proteinExistence type="predicted"/>
<dbReference type="AlphaFoldDB" id="A0A2T1EGJ9"/>
<gene>
    <name evidence="1" type="ORF">C7B82_06245</name>
</gene>
<protein>
    <submittedName>
        <fullName evidence="1">Uncharacterized protein</fullName>
    </submittedName>
</protein>
<organism evidence="1 2">
    <name type="scientific">Stenomitos frigidus ULC18</name>
    <dbReference type="NCBI Taxonomy" id="2107698"/>
    <lineage>
        <taxon>Bacteria</taxon>
        <taxon>Bacillati</taxon>
        <taxon>Cyanobacteriota</taxon>
        <taxon>Cyanophyceae</taxon>
        <taxon>Leptolyngbyales</taxon>
        <taxon>Leptolyngbyaceae</taxon>
        <taxon>Stenomitos</taxon>
    </lineage>
</organism>
<keyword evidence="2" id="KW-1185">Reference proteome</keyword>
<evidence type="ECO:0000313" key="2">
    <source>
        <dbReference type="Proteomes" id="UP000239576"/>
    </source>
</evidence>
<comment type="caution">
    <text evidence="1">The sequence shown here is derived from an EMBL/GenBank/DDBJ whole genome shotgun (WGS) entry which is preliminary data.</text>
</comment>
<accession>A0A2T1EGJ9</accession>
<evidence type="ECO:0000313" key="1">
    <source>
        <dbReference type="EMBL" id="PSB31821.1"/>
    </source>
</evidence>
<dbReference type="EMBL" id="PVWK01000031">
    <property type="protein sequence ID" value="PSB31821.1"/>
    <property type="molecule type" value="Genomic_DNA"/>
</dbReference>
<reference evidence="1 2" key="2">
    <citation type="submission" date="2018-03" db="EMBL/GenBank/DDBJ databases">
        <title>The ancient ancestry and fast evolution of plastids.</title>
        <authorList>
            <person name="Moore K.R."/>
            <person name="Magnabosco C."/>
            <person name="Momper L."/>
            <person name="Gold D.A."/>
            <person name="Bosak T."/>
            <person name="Fournier G.P."/>
        </authorList>
    </citation>
    <scope>NUCLEOTIDE SEQUENCE [LARGE SCALE GENOMIC DNA]</scope>
    <source>
        <strain evidence="1 2">ULC18</strain>
    </source>
</reference>
<name>A0A2T1EGJ9_9CYAN</name>
<dbReference type="Proteomes" id="UP000239576">
    <property type="component" value="Unassembled WGS sequence"/>
</dbReference>
<sequence>MHPHYALGSFAEHVKVKKEAHSIAAHGQQPMRPSSLSAMACLRFAVGWSLKTRQLSAIALPFKKG</sequence>